<keyword evidence="3 5" id="KW-0067">ATP-binding</keyword>
<dbReference type="InterPro" id="IPR027417">
    <property type="entry name" value="P-loop_NTPase"/>
</dbReference>
<dbReference type="Pfam" id="PF00005">
    <property type="entry name" value="ABC_tran"/>
    <property type="match status" value="1"/>
</dbReference>
<evidence type="ECO:0000256" key="3">
    <source>
        <dbReference type="ARBA" id="ARBA00022840"/>
    </source>
</evidence>
<dbReference type="PANTHER" id="PTHR45772">
    <property type="entry name" value="CONSERVED COMPONENT OF ABC TRANSPORTER FOR NATURAL AMINO ACIDS-RELATED"/>
    <property type="match status" value="1"/>
</dbReference>
<protein>
    <submittedName>
        <fullName evidence="5">ABC transporter ATP-binding protein</fullName>
    </submittedName>
</protein>
<feature type="domain" description="ABC transporter" evidence="4">
    <location>
        <begin position="2"/>
        <end position="250"/>
    </location>
</feature>
<comment type="caution">
    <text evidence="5">The sequence shown here is derived from an EMBL/GenBank/DDBJ whole genome shotgun (WGS) entry which is preliminary data.</text>
</comment>
<dbReference type="InterPro" id="IPR017871">
    <property type="entry name" value="ABC_transporter-like_CS"/>
</dbReference>
<evidence type="ECO:0000313" key="6">
    <source>
        <dbReference type="Proteomes" id="UP001215503"/>
    </source>
</evidence>
<evidence type="ECO:0000259" key="4">
    <source>
        <dbReference type="PROSITE" id="PS50893"/>
    </source>
</evidence>
<reference evidence="5 6" key="1">
    <citation type="submission" date="2023-03" db="EMBL/GenBank/DDBJ databases">
        <title>Fodinicurvata sp. CAU 1616 isolated from sea sendiment.</title>
        <authorList>
            <person name="Kim W."/>
        </authorList>
    </citation>
    <scope>NUCLEOTIDE SEQUENCE [LARGE SCALE GENOMIC DNA]</scope>
    <source>
        <strain evidence="5 6">CAU 1616</strain>
    </source>
</reference>
<dbReference type="CDD" id="cd03219">
    <property type="entry name" value="ABC_Mj1267_LivG_branched"/>
    <property type="match status" value="1"/>
</dbReference>
<proteinExistence type="predicted"/>
<dbReference type="InterPro" id="IPR003593">
    <property type="entry name" value="AAA+_ATPase"/>
</dbReference>
<dbReference type="SMART" id="SM00382">
    <property type="entry name" value="AAA"/>
    <property type="match status" value="1"/>
</dbReference>
<dbReference type="EMBL" id="JARHUD010000005">
    <property type="protein sequence ID" value="MDF2096335.1"/>
    <property type="molecule type" value="Genomic_DNA"/>
</dbReference>
<dbReference type="Gene3D" id="3.40.50.300">
    <property type="entry name" value="P-loop containing nucleotide triphosphate hydrolases"/>
    <property type="match status" value="1"/>
</dbReference>
<dbReference type="InterPro" id="IPR051120">
    <property type="entry name" value="ABC_AA/LPS_Transport"/>
</dbReference>
<dbReference type="Proteomes" id="UP001215503">
    <property type="component" value="Unassembled WGS sequence"/>
</dbReference>
<evidence type="ECO:0000256" key="2">
    <source>
        <dbReference type="ARBA" id="ARBA00022741"/>
    </source>
</evidence>
<keyword evidence="2" id="KW-0547">Nucleotide-binding</keyword>
<gene>
    <name evidence="5" type="ORF">P2G67_10140</name>
</gene>
<accession>A0ABT5YN19</accession>
<dbReference type="SUPFAM" id="SSF52540">
    <property type="entry name" value="P-loop containing nucleoside triphosphate hydrolases"/>
    <property type="match status" value="1"/>
</dbReference>
<keyword evidence="6" id="KW-1185">Reference proteome</keyword>
<keyword evidence="1" id="KW-0813">Transport</keyword>
<dbReference type="Pfam" id="PF12399">
    <property type="entry name" value="BCA_ABC_TP_C"/>
    <property type="match status" value="1"/>
</dbReference>
<dbReference type="PROSITE" id="PS50893">
    <property type="entry name" value="ABC_TRANSPORTER_2"/>
    <property type="match status" value="1"/>
</dbReference>
<dbReference type="InterPro" id="IPR032823">
    <property type="entry name" value="BCA_ABC_TP_C"/>
</dbReference>
<dbReference type="PANTHER" id="PTHR45772:SF9">
    <property type="entry name" value="CONSERVED COMPONENT OF ABC TRANSPORTER FOR NATURAL AMINO ACIDS"/>
    <property type="match status" value="1"/>
</dbReference>
<dbReference type="GO" id="GO:0005524">
    <property type="term" value="F:ATP binding"/>
    <property type="evidence" value="ECO:0007669"/>
    <property type="project" value="UniProtKB-KW"/>
</dbReference>
<sequence length="260" mass="28817">MIQVEHLSKSFGGLRAVNDCSFTLEEGAITGLIGPNGAGKTTVFNMIAGFIKPSGGRILFEGQDVTGFSPERLFSLGIVRTFQIPHEFSRMTVLENLMLVPPAQSGENLFSSWLRWGAVRREERDVRRKGEEVLEFLELTHVRDELAGNLSGGQKKLLELGRTMMTDAKLVLLDEPAAGVNRTLMGKLARMIQQLHRERGYSFCIIEHDMDLIAELCHPVIVLAEGRVLTQGSMESIRRDERVLEAYLGHSGAHETEGAA</sequence>
<dbReference type="PROSITE" id="PS00211">
    <property type="entry name" value="ABC_TRANSPORTER_1"/>
    <property type="match status" value="1"/>
</dbReference>
<dbReference type="InterPro" id="IPR003439">
    <property type="entry name" value="ABC_transporter-like_ATP-bd"/>
</dbReference>
<organism evidence="5 6">
    <name type="scientific">Aquibaculum arenosum</name>
    <dbReference type="NCBI Taxonomy" id="3032591"/>
    <lineage>
        <taxon>Bacteria</taxon>
        <taxon>Pseudomonadati</taxon>
        <taxon>Pseudomonadota</taxon>
        <taxon>Alphaproteobacteria</taxon>
        <taxon>Rhodospirillales</taxon>
        <taxon>Rhodovibrionaceae</taxon>
        <taxon>Aquibaculum</taxon>
    </lineage>
</organism>
<evidence type="ECO:0000313" key="5">
    <source>
        <dbReference type="EMBL" id="MDF2096335.1"/>
    </source>
</evidence>
<evidence type="ECO:0000256" key="1">
    <source>
        <dbReference type="ARBA" id="ARBA00022448"/>
    </source>
</evidence>
<name>A0ABT5YN19_9PROT</name>